<evidence type="ECO:0000259" key="1">
    <source>
        <dbReference type="Pfam" id="PF04230"/>
    </source>
</evidence>
<evidence type="ECO:0000313" key="3">
    <source>
        <dbReference type="Proteomes" id="UP000471120"/>
    </source>
</evidence>
<dbReference type="AlphaFoldDB" id="A0A6P2CBI4"/>
<comment type="caution">
    <text evidence="2">The sequence shown here is derived from an EMBL/GenBank/DDBJ whole genome shotgun (WGS) entry which is preliminary data.</text>
</comment>
<keyword evidence="2" id="KW-0808">Transferase</keyword>
<dbReference type="GO" id="GO:0016740">
    <property type="term" value="F:transferase activity"/>
    <property type="evidence" value="ECO:0007669"/>
    <property type="project" value="UniProtKB-KW"/>
</dbReference>
<dbReference type="Pfam" id="PF04230">
    <property type="entry name" value="PS_pyruv_trans"/>
    <property type="match status" value="1"/>
</dbReference>
<protein>
    <submittedName>
        <fullName evidence="2">Polysaccharide pyruvyl transferase family protein</fullName>
    </submittedName>
</protein>
<gene>
    <name evidence="2" type="ORF">DW322_00730</name>
</gene>
<reference evidence="2 3" key="1">
    <citation type="submission" date="2018-07" db="EMBL/GenBank/DDBJ databases">
        <title>Genome sequence of Rhodococcus rhodnii ATCC 35071 from Rhodnius prolixus.</title>
        <authorList>
            <person name="Patel V."/>
            <person name="Vogel K.J."/>
        </authorList>
    </citation>
    <scope>NUCLEOTIDE SEQUENCE [LARGE SCALE GENOMIC DNA]</scope>
    <source>
        <strain evidence="2 3">ATCC 35071</strain>
    </source>
</reference>
<feature type="domain" description="Polysaccharide pyruvyl transferase" evidence="1">
    <location>
        <begin position="28"/>
        <end position="213"/>
    </location>
</feature>
<proteinExistence type="predicted"/>
<dbReference type="EMBL" id="QRCM01000001">
    <property type="protein sequence ID" value="TXG89031.1"/>
    <property type="molecule type" value="Genomic_DNA"/>
</dbReference>
<evidence type="ECO:0000313" key="2">
    <source>
        <dbReference type="EMBL" id="TXG89031.1"/>
    </source>
</evidence>
<accession>A0A6P2CBI4</accession>
<organism evidence="2 3">
    <name type="scientific">Rhodococcus rhodnii</name>
    <dbReference type="NCBI Taxonomy" id="38312"/>
    <lineage>
        <taxon>Bacteria</taxon>
        <taxon>Bacillati</taxon>
        <taxon>Actinomycetota</taxon>
        <taxon>Actinomycetes</taxon>
        <taxon>Mycobacteriales</taxon>
        <taxon>Nocardiaceae</taxon>
        <taxon>Rhodococcus</taxon>
    </lineage>
</organism>
<sequence>MFSLPRRRRRTSGERELIYLVAPSGVPNYGDEFVLRGWLRYLAEHRPDADVVVDCHTPGQAAVLHSGFHPRVLFVDTLWRICDTTREMDLAESVEFVERVVDNPGVLCRMVTGIELLIRAGTVHFVGGGYVNSLWPHHISLFVTACAAMRKGGGRLVASGQGLFPVAPGALPLLHEVVEQFDVFDVRDDPSALAAGGTSRVRATGDDAWLAIADDDTYDEDAAALEREFVLCVQSDLMDDFGGGAGGVDGLVDTVTEVLKRWDVDGSEIAVVEGMPGTDRVVYDRIEHAIPEAHFVPFTEVWRRGLPARPGQVWASTRFHPHLVAAAIGASGTALGGRRDYYATKHRSLVDSGSNWVVAEPESIPDDPVRGGGFSVETVHRLHHGKIRLAHEIYPQHSHPVKRIGNRATRTLRGAAAAMRRPEREASLAHAPSPN</sequence>
<dbReference type="InterPro" id="IPR007345">
    <property type="entry name" value="Polysacch_pyruvyl_Trfase"/>
</dbReference>
<dbReference type="Proteomes" id="UP000471120">
    <property type="component" value="Unassembled WGS sequence"/>
</dbReference>
<dbReference type="RefSeq" id="WP_010836976.1">
    <property type="nucleotide sequence ID" value="NZ_QRCM01000001.1"/>
</dbReference>
<name>A0A6P2CBI4_9NOCA</name>